<feature type="region of interest" description="Disordered" evidence="1">
    <location>
        <begin position="29"/>
        <end position="50"/>
    </location>
</feature>
<evidence type="ECO:0000313" key="3">
    <source>
        <dbReference type="Proteomes" id="UP001172102"/>
    </source>
</evidence>
<gene>
    <name evidence="2" type="ORF">B0H67DRAFT_510488</name>
</gene>
<keyword evidence="3" id="KW-1185">Reference proteome</keyword>
<evidence type="ECO:0000256" key="1">
    <source>
        <dbReference type="SAM" id="MobiDB-lite"/>
    </source>
</evidence>
<dbReference type="Proteomes" id="UP001172102">
    <property type="component" value="Unassembled WGS sequence"/>
</dbReference>
<name>A0AA40APY8_9PEZI</name>
<comment type="caution">
    <text evidence="2">The sequence shown here is derived from an EMBL/GenBank/DDBJ whole genome shotgun (WGS) entry which is preliminary data.</text>
</comment>
<organism evidence="2 3">
    <name type="scientific">Lasiosphaeris hirsuta</name>
    <dbReference type="NCBI Taxonomy" id="260670"/>
    <lineage>
        <taxon>Eukaryota</taxon>
        <taxon>Fungi</taxon>
        <taxon>Dikarya</taxon>
        <taxon>Ascomycota</taxon>
        <taxon>Pezizomycotina</taxon>
        <taxon>Sordariomycetes</taxon>
        <taxon>Sordariomycetidae</taxon>
        <taxon>Sordariales</taxon>
        <taxon>Lasiosphaeriaceae</taxon>
        <taxon>Lasiosphaeris</taxon>
    </lineage>
</organism>
<accession>A0AA40APY8</accession>
<dbReference type="AlphaFoldDB" id="A0AA40APY8"/>
<feature type="compositionally biased region" description="Polar residues" evidence="1">
    <location>
        <begin position="31"/>
        <end position="42"/>
    </location>
</feature>
<sequence>IYSRAQPRGVRKDILAATAPLCSPSHLFPSAFSQPDSPTHLQLPSKRPSKRRRPVTILYYPLVSLDRIPEHTPTKASPPFLSALPSFSGAYRAGNY</sequence>
<proteinExistence type="predicted"/>
<dbReference type="EMBL" id="JAUKUA010000003">
    <property type="protein sequence ID" value="KAK0719863.1"/>
    <property type="molecule type" value="Genomic_DNA"/>
</dbReference>
<protein>
    <submittedName>
        <fullName evidence="2">Uncharacterized protein</fullName>
    </submittedName>
</protein>
<reference evidence="2" key="1">
    <citation type="submission" date="2023-06" db="EMBL/GenBank/DDBJ databases">
        <title>Genome-scale phylogeny and comparative genomics of the fungal order Sordariales.</title>
        <authorList>
            <consortium name="Lawrence Berkeley National Laboratory"/>
            <person name="Hensen N."/>
            <person name="Bonometti L."/>
            <person name="Westerberg I."/>
            <person name="Brannstrom I.O."/>
            <person name="Guillou S."/>
            <person name="Cros-Aarteil S."/>
            <person name="Calhoun S."/>
            <person name="Haridas S."/>
            <person name="Kuo A."/>
            <person name="Mondo S."/>
            <person name="Pangilinan J."/>
            <person name="Riley R."/>
            <person name="Labutti K."/>
            <person name="Andreopoulos B."/>
            <person name="Lipzen A."/>
            <person name="Chen C."/>
            <person name="Yanf M."/>
            <person name="Daum C."/>
            <person name="Ng V."/>
            <person name="Clum A."/>
            <person name="Steindorff A."/>
            <person name="Ohm R."/>
            <person name="Martin F."/>
            <person name="Silar P."/>
            <person name="Natvig D."/>
            <person name="Lalanne C."/>
            <person name="Gautier V."/>
            <person name="Ament-Velasquez S.L."/>
            <person name="Kruys A."/>
            <person name="Hutchinson M.I."/>
            <person name="Powell A.J."/>
            <person name="Barry K."/>
            <person name="Miller A.N."/>
            <person name="Grigoriev I.V."/>
            <person name="Debuchy R."/>
            <person name="Gladieux P."/>
            <person name="Thoren M.H."/>
            <person name="Johannesson H."/>
        </authorList>
    </citation>
    <scope>NUCLEOTIDE SEQUENCE</scope>
    <source>
        <strain evidence="2">SMH4607-1</strain>
    </source>
</reference>
<evidence type="ECO:0000313" key="2">
    <source>
        <dbReference type="EMBL" id="KAK0719863.1"/>
    </source>
</evidence>
<feature type="non-terminal residue" evidence="2">
    <location>
        <position position="1"/>
    </location>
</feature>